<feature type="transmembrane region" description="Helical" evidence="8">
    <location>
        <begin position="79"/>
        <end position="100"/>
    </location>
</feature>
<evidence type="ECO:0000259" key="9">
    <source>
        <dbReference type="PROSITE" id="PS50263"/>
    </source>
</evidence>
<evidence type="ECO:0000256" key="2">
    <source>
        <dbReference type="ARBA" id="ARBA00022475"/>
    </source>
</evidence>
<evidence type="ECO:0000256" key="4">
    <source>
        <dbReference type="ARBA" id="ARBA00022692"/>
    </source>
</evidence>
<keyword evidence="3" id="KW-0808">Transferase</keyword>
<dbReference type="CDD" id="cd07571">
    <property type="entry name" value="ALP_N-acyl_transferase"/>
    <property type="match status" value="1"/>
</dbReference>
<evidence type="ECO:0000256" key="1">
    <source>
        <dbReference type="ARBA" id="ARBA00004651"/>
    </source>
</evidence>
<dbReference type="PANTHER" id="PTHR38686:SF1">
    <property type="entry name" value="APOLIPOPROTEIN N-ACYLTRANSFERASE"/>
    <property type="match status" value="1"/>
</dbReference>
<reference evidence="10" key="1">
    <citation type="submission" date="2018-05" db="EMBL/GenBank/DDBJ databases">
        <authorList>
            <person name="Lanie J.A."/>
            <person name="Ng W.-L."/>
            <person name="Kazmierczak K.M."/>
            <person name="Andrzejewski T.M."/>
            <person name="Davidsen T.M."/>
            <person name="Wayne K.J."/>
            <person name="Tettelin H."/>
            <person name="Glass J.I."/>
            <person name="Rusch D."/>
            <person name="Podicherti R."/>
            <person name="Tsui H.-C.T."/>
            <person name="Winkler M.E."/>
        </authorList>
    </citation>
    <scope>NUCLEOTIDE SEQUENCE</scope>
</reference>
<evidence type="ECO:0000256" key="8">
    <source>
        <dbReference type="SAM" id="Phobius"/>
    </source>
</evidence>
<gene>
    <name evidence="10" type="ORF">METZ01_LOCUS31023</name>
</gene>
<evidence type="ECO:0000256" key="7">
    <source>
        <dbReference type="ARBA" id="ARBA00023315"/>
    </source>
</evidence>
<keyword evidence="2" id="KW-1003">Cell membrane</keyword>
<feature type="transmembrane region" description="Helical" evidence="8">
    <location>
        <begin position="151"/>
        <end position="174"/>
    </location>
</feature>
<name>A0A381QID2_9ZZZZ</name>
<dbReference type="SUPFAM" id="SSF56317">
    <property type="entry name" value="Carbon-nitrogen hydrolase"/>
    <property type="match status" value="1"/>
</dbReference>
<feature type="transmembrane region" description="Helical" evidence="8">
    <location>
        <begin position="55"/>
        <end position="73"/>
    </location>
</feature>
<dbReference type="Gene3D" id="3.60.110.10">
    <property type="entry name" value="Carbon-nitrogen hydrolase"/>
    <property type="match status" value="1"/>
</dbReference>
<protein>
    <recommendedName>
        <fullName evidence="9">CN hydrolase domain-containing protein</fullName>
    </recommendedName>
</protein>
<feature type="transmembrane region" description="Helical" evidence="8">
    <location>
        <begin position="479"/>
        <end position="497"/>
    </location>
</feature>
<feature type="transmembrane region" description="Helical" evidence="8">
    <location>
        <begin position="186"/>
        <end position="206"/>
    </location>
</feature>
<evidence type="ECO:0000256" key="6">
    <source>
        <dbReference type="ARBA" id="ARBA00023136"/>
    </source>
</evidence>
<evidence type="ECO:0000256" key="3">
    <source>
        <dbReference type="ARBA" id="ARBA00022679"/>
    </source>
</evidence>
<dbReference type="PROSITE" id="PS50263">
    <property type="entry name" value="CN_HYDROLASE"/>
    <property type="match status" value="1"/>
</dbReference>
<dbReference type="Pfam" id="PF00795">
    <property type="entry name" value="CN_hydrolase"/>
    <property type="match status" value="1"/>
</dbReference>
<accession>A0A381QID2</accession>
<dbReference type="Pfam" id="PF20154">
    <property type="entry name" value="LNT_N"/>
    <property type="match status" value="1"/>
</dbReference>
<feature type="domain" description="CN hydrolase" evidence="9">
    <location>
        <begin position="218"/>
        <end position="466"/>
    </location>
</feature>
<proteinExistence type="inferred from homology"/>
<comment type="subcellular location">
    <subcellularLocation>
        <location evidence="1">Cell membrane</location>
        <topology evidence="1">Multi-pass membrane protein</topology>
    </subcellularLocation>
</comment>
<keyword evidence="7" id="KW-0012">Acyltransferase</keyword>
<keyword evidence="6 8" id="KW-0472">Membrane</keyword>
<dbReference type="EMBL" id="UINC01001343">
    <property type="protein sequence ID" value="SUZ78169.1"/>
    <property type="molecule type" value="Genomic_DNA"/>
</dbReference>
<feature type="transmembrane region" description="Helical" evidence="8">
    <location>
        <begin position="29"/>
        <end position="48"/>
    </location>
</feature>
<dbReference type="GO" id="GO:0005886">
    <property type="term" value="C:plasma membrane"/>
    <property type="evidence" value="ECO:0007669"/>
    <property type="project" value="UniProtKB-SubCell"/>
</dbReference>
<dbReference type="GO" id="GO:0042158">
    <property type="term" value="P:lipoprotein biosynthetic process"/>
    <property type="evidence" value="ECO:0007669"/>
    <property type="project" value="InterPro"/>
</dbReference>
<keyword evidence="4 8" id="KW-0812">Transmembrane</keyword>
<organism evidence="10">
    <name type="scientific">marine metagenome</name>
    <dbReference type="NCBI Taxonomy" id="408172"/>
    <lineage>
        <taxon>unclassified sequences</taxon>
        <taxon>metagenomes</taxon>
        <taxon>ecological metagenomes</taxon>
    </lineage>
</organism>
<dbReference type="PANTHER" id="PTHR38686">
    <property type="entry name" value="APOLIPOPROTEIN N-ACYLTRANSFERASE"/>
    <property type="match status" value="1"/>
</dbReference>
<dbReference type="GO" id="GO:0016410">
    <property type="term" value="F:N-acyltransferase activity"/>
    <property type="evidence" value="ECO:0007669"/>
    <property type="project" value="InterPro"/>
</dbReference>
<dbReference type="HAMAP" id="MF_01148">
    <property type="entry name" value="Lnt"/>
    <property type="match status" value="1"/>
</dbReference>
<feature type="transmembrane region" description="Helical" evidence="8">
    <location>
        <begin position="112"/>
        <end position="131"/>
    </location>
</feature>
<evidence type="ECO:0000313" key="10">
    <source>
        <dbReference type="EMBL" id="SUZ78169.1"/>
    </source>
</evidence>
<dbReference type="InterPro" id="IPR045378">
    <property type="entry name" value="LNT_N"/>
</dbReference>
<dbReference type="InterPro" id="IPR003010">
    <property type="entry name" value="C-N_Hydrolase"/>
</dbReference>
<dbReference type="AlphaFoldDB" id="A0A381QID2"/>
<dbReference type="InterPro" id="IPR004563">
    <property type="entry name" value="Apolipo_AcylTrfase"/>
</dbReference>
<keyword evidence="5 8" id="KW-1133">Transmembrane helix</keyword>
<dbReference type="NCBIfam" id="TIGR00546">
    <property type="entry name" value="lnt"/>
    <property type="match status" value="1"/>
</dbReference>
<sequence>MSNFLDISKWKLSVLSGILIGLSYPPSPLGILAWFGLIPLIHILLNTSIVNSMKWSFITGIIVNVITVYWFGLNSGAGLAPAIVSMIAAILYLSIFWMLLGFLSSWHHKMTGYGLSLIPLLWVSIEYLRSFGPLSFPWINLALTQTFSLPLIQIADVTGSMGISFWIVVLNVIIYIAINSKGAEKYILSIGALLLLVIFLLGFFRISSIQNRYTENEVRVAIVQPNIDPNLKWEQNFRDRIFNTMDSLHNVAIKLDPDFILWPEAALPTYLRINYSNRRSILQKVKKSNIPLLTGTPDRIKGRDNQIDYYNAAMFIKPDGSTKMYYKMHLVPFAESIPFSNYFSSLKKLNFGQANFTAGSEYTIFNVDNFAFANLICYESSIPKIARKFVNLGAKFITIETNDSWCGHSSGVYQHFQIAKIRAVENRIPIARSANTGVSALILPTGKVNKKIPFNKQEVFLASIPIKNIPSFYTKYGDWFALICTLISVITLFFGWFQKRS</sequence>
<dbReference type="InterPro" id="IPR036526">
    <property type="entry name" value="C-N_Hydrolase_sf"/>
</dbReference>
<evidence type="ECO:0000256" key="5">
    <source>
        <dbReference type="ARBA" id="ARBA00022989"/>
    </source>
</evidence>